<feature type="transmembrane region" description="Helical" evidence="1">
    <location>
        <begin position="73"/>
        <end position="92"/>
    </location>
</feature>
<dbReference type="PANTHER" id="PTHR32251">
    <property type="entry name" value="3-OXO-5-ALPHA-STEROID 4-DEHYDROGENASE"/>
    <property type="match status" value="1"/>
</dbReference>
<feature type="transmembrane region" description="Helical" evidence="1">
    <location>
        <begin position="39"/>
        <end position="66"/>
    </location>
</feature>
<dbReference type="InterPro" id="IPR010721">
    <property type="entry name" value="UstE-like"/>
</dbReference>
<organism evidence="2 3">
    <name type="scientific">Ensete ventricosum</name>
    <name type="common">Abyssinian banana</name>
    <name type="synonym">Musa ensete</name>
    <dbReference type="NCBI Taxonomy" id="4639"/>
    <lineage>
        <taxon>Eukaryota</taxon>
        <taxon>Viridiplantae</taxon>
        <taxon>Streptophyta</taxon>
        <taxon>Embryophyta</taxon>
        <taxon>Tracheophyta</taxon>
        <taxon>Spermatophyta</taxon>
        <taxon>Magnoliopsida</taxon>
        <taxon>Liliopsida</taxon>
        <taxon>Zingiberales</taxon>
        <taxon>Musaceae</taxon>
        <taxon>Ensete</taxon>
    </lineage>
</organism>
<reference evidence="2 3" key="1">
    <citation type="journal article" date="2014" name="Agronomy (Basel)">
        <title>A Draft Genome Sequence for Ensete ventricosum, the Drought-Tolerant Tree Against Hunger.</title>
        <authorList>
            <person name="Harrison J."/>
            <person name="Moore K.A."/>
            <person name="Paszkiewicz K."/>
            <person name="Jones T."/>
            <person name="Grant M."/>
            <person name="Ambacheew D."/>
            <person name="Muzemil S."/>
            <person name="Studholme D.J."/>
        </authorList>
    </citation>
    <scope>NUCLEOTIDE SEQUENCE [LARGE SCALE GENOMIC DNA]</scope>
</reference>
<gene>
    <name evidence="2" type="ORF">B296_00006900</name>
</gene>
<dbReference type="GO" id="GO:0016020">
    <property type="term" value="C:membrane"/>
    <property type="evidence" value="ECO:0007669"/>
    <property type="project" value="TreeGrafter"/>
</dbReference>
<evidence type="ECO:0000256" key="1">
    <source>
        <dbReference type="SAM" id="Phobius"/>
    </source>
</evidence>
<keyword evidence="1" id="KW-0472">Membrane</keyword>
<evidence type="ECO:0000313" key="3">
    <source>
        <dbReference type="Proteomes" id="UP000287651"/>
    </source>
</evidence>
<dbReference type="Pfam" id="PF06966">
    <property type="entry name" value="DUF1295"/>
    <property type="match status" value="1"/>
</dbReference>
<sequence>MHRYLPQSLSPLLLLPPWEDKYGLSFLLGGMGTVLDSHFLALTAIVTVSPPSLLSSLLFFGYWGFLCRHLRPVIGQVGYQFLFFVITALLKFDKVTDFAGKSTFCLRYFPVRFMPSICKVFVTDLPVQIAPFRIVLTILVALWGLRLGVFLLMRYAYLNMTKSTLIYSDDLPRSPLVPLPPAVYGRLPAWFKVAFLFEFPLYSRSFPHEERSN</sequence>
<protein>
    <submittedName>
        <fullName evidence="2">Uncharacterized protein</fullName>
    </submittedName>
</protein>
<comment type="caution">
    <text evidence="2">The sequence shown here is derived from an EMBL/GenBank/DDBJ whole genome shotgun (WGS) entry which is preliminary data.</text>
</comment>
<proteinExistence type="predicted"/>
<dbReference type="Proteomes" id="UP000287651">
    <property type="component" value="Unassembled WGS sequence"/>
</dbReference>
<evidence type="ECO:0000313" key="2">
    <source>
        <dbReference type="EMBL" id="RRT75065.1"/>
    </source>
</evidence>
<dbReference type="AlphaFoldDB" id="A0A427AFP7"/>
<feature type="transmembrane region" description="Helical" evidence="1">
    <location>
        <begin position="134"/>
        <end position="153"/>
    </location>
</feature>
<keyword evidence="1" id="KW-1133">Transmembrane helix</keyword>
<dbReference type="EMBL" id="AMZH03002594">
    <property type="protein sequence ID" value="RRT75065.1"/>
    <property type="molecule type" value="Genomic_DNA"/>
</dbReference>
<name>A0A427AFP7_ENSVE</name>
<keyword evidence="1" id="KW-0812">Transmembrane</keyword>
<accession>A0A427AFP7</accession>
<dbReference type="PANTHER" id="PTHR32251:SF15">
    <property type="entry name" value="3-OXO-5-ALPHA-STEROID 4-DEHYDROGENASE (DUF1295)"/>
    <property type="match status" value="1"/>
</dbReference>